<sequence length="150" mass="17796">MVQLMDETIPEGNRMVTNLYHVRKLIQNLGLACLKIDYCPKGYMFYCNENSNKSIIKCFKSITKRGIQKNIFVKKMCYFPLISRLKRLYSSIATTSHMRWHSENERDPTLLCHPSDGEAWKHFDKLYLEFSKDPRNVRLRLCPYGFDRFG</sequence>
<gene>
    <name evidence="1" type="ORF">CR513_41861</name>
</gene>
<proteinExistence type="predicted"/>
<organism evidence="1 2">
    <name type="scientific">Mucuna pruriens</name>
    <name type="common">Velvet bean</name>
    <name type="synonym">Dolichos pruriens</name>
    <dbReference type="NCBI Taxonomy" id="157652"/>
    <lineage>
        <taxon>Eukaryota</taxon>
        <taxon>Viridiplantae</taxon>
        <taxon>Streptophyta</taxon>
        <taxon>Embryophyta</taxon>
        <taxon>Tracheophyta</taxon>
        <taxon>Spermatophyta</taxon>
        <taxon>Magnoliopsida</taxon>
        <taxon>eudicotyledons</taxon>
        <taxon>Gunneridae</taxon>
        <taxon>Pentapetalae</taxon>
        <taxon>rosids</taxon>
        <taxon>fabids</taxon>
        <taxon>Fabales</taxon>
        <taxon>Fabaceae</taxon>
        <taxon>Papilionoideae</taxon>
        <taxon>50 kb inversion clade</taxon>
        <taxon>NPAAA clade</taxon>
        <taxon>indigoferoid/millettioid clade</taxon>
        <taxon>Phaseoleae</taxon>
        <taxon>Mucuna</taxon>
    </lineage>
</organism>
<keyword evidence="2" id="KW-1185">Reference proteome</keyword>
<comment type="caution">
    <text evidence="1">The sequence shown here is derived from an EMBL/GenBank/DDBJ whole genome shotgun (WGS) entry which is preliminary data.</text>
</comment>
<dbReference type="EMBL" id="QJKJ01009030">
    <property type="protein sequence ID" value="RDX77934.1"/>
    <property type="molecule type" value="Genomic_DNA"/>
</dbReference>
<protein>
    <submittedName>
        <fullName evidence="1">Uncharacterized protein</fullName>
    </submittedName>
</protein>
<dbReference type="PANTHER" id="PTHR10775:SF185">
    <property type="entry name" value="OS08G0208400 PROTEIN"/>
    <property type="match status" value="1"/>
</dbReference>
<dbReference type="AlphaFoldDB" id="A0A371FI00"/>
<accession>A0A371FI00</accession>
<dbReference type="OrthoDB" id="1917820at2759"/>
<dbReference type="Pfam" id="PF02992">
    <property type="entry name" value="Transposase_21"/>
    <property type="match status" value="1"/>
</dbReference>
<dbReference type="InterPro" id="IPR004242">
    <property type="entry name" value="Transposase_21"/>
</dbReference>
<evidence type="ECO:0000313" key="2">
    <source>
        <dbReference type="Proteomes" id="UP000257109"/>
    </source>
</evidence>
<dbReference type="Proteomes" id="UP000257109">
    <property type="component" value="Unassembled WGS sequence"/>
</dbReference>
<reference evidence="1" key="1">
    <citation type="submission" date="2018-05" db="EMBL/GenBank/DDBJ databases">
        <title>Draft genome of Mucuna pruriens seed.</title>
        <authorList>
            <person name="Nnadi N.E."/>
            <person name="Vos R."/>
            <person name="Hasami M.H."/>
            <person name="Devisetty U.K."/>
            <person name="Aguiy J.C."/>
        </authorList>
    </citation>
    <scope>NUCLEOTIDE SEQUENCE [LARGE SCALE GENOMIC DNA]</scope>
    <source>
        <strain evidence="1">JCA_2017</strain>
    </source>
</reference>
<name>A0A371FI00_MUCPR</name>
<dbReference type="STRING" id="157652.A0A371FI00"/>
<evidence type="ECO:0000313" key="1">
    <source>
        <dbReference type="EMBL" id="RDX77934.1"/>
    </source>
</evidence>
<feature type="non-terminal residue" evidence="1">
    <location>
        <position position="1"/>
    </location>
</feature>
<dbReference type="PANTHER" id="PTHR10775">
    <property type="entry name" value="OS08G0208400 PROTEIN"/>
    <property type="match status" value="1"/>
</dbReference>